<dbReference type="InterPro" id="IPR038921">
    <property type="entry name" value="YOR389W-like"/>
</dbReference>
<organism evidence="2 3">
    <name type="scientific">Rhodocollybia butyracea</name>
    <dbReference type="NCBI Taxonomy" id="206335"/>
    <lineage>
        <taxon>Eukaryota</taxon>
        <taxon>Fungi</taxon>
        <taxon>Dikarya</taxon>
        <taxon>Basidiomycota</taxon>
        <taxon>Agaricomycotina</taxon>
        <taxon>Agaricomycetes</taxon>
        <taxon>Agaricomycetidae</taxon>
        <taxon>Agaricales</taxon>
        <taxon>Marasmiineae</taxon>
        <taxon>Omphalotaceae</taxon>
        <taxon>Rhodocollybia</taxon>
    </lineage>
</organism>
<evidence type="ECO:0000313" key="2">
    <source>
        <dbReference type="EMBL" id="KAF9064161.1"/>
    </source>
</evidence>
<reference evidence="2" key="1">
    <citation type="submission" date="2020-11" db="EMBL/GenBank/DDBJ databases">
        <authorList>
            <consortium name="DOE Joint Genome Institute"/>
            <person name="Ahrendt S."/>
            <person name="Riley R."/>
            <person name="Andreopoulos W."/>
            <person name="Labutti K."/>
            <person name="Pangilinan J."/>
            <person name="Ruiz-Duenas F.J."/>
            <person name="Barrasa J.M."/>
            <person name="Sanchez-Garcia M."/>
            <person name="Camarero S."/>
            <person name="Miyauchi S."/>
            <person name="Serrano A."/>
            <person name="Linde D."/>
            <person name="Babiker R."/>
            <person name="Drula E."/>
            <person name="Ayuso-Fernandez I."/>
            <person name="Pacheco R."/>
            <person name="Padilla G."/>
            <person name="Ferreira P."/>
            <person name="Barriuso J."/>
            <person name="Kellner H."/>
            <person name="Castanera R."/>
            <person name="Alfaro M."/>
            <person name="Ramirez L."/>
            <person name="Pisabarro A.G."/>
            <person name="Kuo A."/>
            <person name="Tritt A."/>
            <person name="Lipzen A."/>
            <person name="He G."/>
            <person name="Yan M."/>
            <person name="Ng V."/>
            <person name="Cullen D."/>
            <person name="Martin F."/>
            <person name="Rosso M.-N."/>
            <person name="Henrissat B."/>
            <person name="Hibbett D."/>
            <person name="Martinez A.T."/>
            <person name="Grigoriev I.V."/>
        </authorList>
    </citation>
    <scope>NUCLEOTIDE SEQUENCE</scope>
    <source>
        <strain evidence="2">AH 40177</strain>
    </source>
</reference>
<sequence length="537" mass="60980">MFAFLSITRLLLLNWLATTRASQFVSQFNVGNDLEIRPSPNDTANLVFNTVHSLLLGWPHRRYKNGHTIVPGIIPPGTSLYHGAGIPEIPATPEWTALDSELSTLYCGLFSMERKGCWHLTLTVERPLKVLYFDGYSSLKFLDGPGTIDSQDVIAWEKVIPGKNHAEQERIVDLCRWGEKFKIDGFVRLHTTYEVMLCDFSAGLRLDSMHHIKIPYSPLQPENNSLLERPKMQIGVPLDVFGMGEIIASRRLDEYPGETRVQLYLHRLVSFYDLSISPSLAEQRFGQHRLQHRILGISQSDIHTVKARVESAVDGEWSNPTSGLDWASLFHTTVQRYADRLELVQLDLNTATRSSKDLFLRMRAVFLQLRGMTQPYDFVAAHPIIDGCRGEKSWALPVYNACATAYPLSLSAQITFTPSERLMLSALQATTREICRTITSMWADGVNHQIGNKQNDSEFTITLQEIHEKWKKDINSLISWLDWSVWLKCKPACSTNEMCYLPISPYLIPGETPAVNESDWLTQAQDPHPTCIPRHSR</sequence>
<keyword evidence="3" id="KW-1185">Reference proteome</keyword>
<evidence type="ECO:0000256" key="1">
    <source>
        <dbReference type="SAM" id="SignalP"/>
    </source>
</evidence>
<dbReference type="AlphaFoldDB" id="A0A9P5PF72"/>
<keyword evidence="1" id="KW-0732">Signal</keyword>
<gene>
    <name evidence="2" type="ORF">BDP27DRAFT_1299116</name>
</gene>
<dbReference type="PANTHER" id="PTHR35204">
    <property type="entry name" value="YALI0A21131P"/>
    <property type="match status" value="1"/>
</dbReference>
<feature type="signal peptide" evidence="1">
    <location>
        <begin position="1"/>
        <end position="21"/>
    </location>
</feature>
<dbReference type="OrthoDB" id="10261782at2759"/>
<evidence type="ECO:0000313" key="3">
    <source>
        <dbReference type="Proteomes" id="UP000772434"/>
    </source>
</evidence>
<comment type="caution">
    <text evidence="2">The sequence shown here is derived from an EMBL/GenBank/DDBJ whole genome shotgun (WGS) entry which is preliminary data.</text>
</comment>
<name>A0A9P5PF72_9AGAR</name>
<dbReference type="EMBL" id="JADNRY010000129">
    <property type="protein sequence ID" value="KAF9064161.1"/>
    <property type="molecule type" value="Genomic_DNA"/>
</dbReference>
<dbReference type="PANTHER" id="PTHR35204:SF1">
    <property type="entry name" value="ENTEROTOXIN"/>
    <property type="match status" value="1"/>
</dbReference>
<accession>A0A9P5PF72</accession>
<proteinExistence type="predicted"/>
<feature type="chain" id="PRO_5040248636" evidence="1">
    <location>
        <begin position="22"/>
        <end position="537"/>
    </location>
</feature>
<dbReference type="Proteomes" id="UP000772434">
    <property type="component" value="Unassembled WGS sequence"/>
</dbReference>
<protein>
    <submittedName>
        <fullName evidence="2">Uncharacterized protein</fullName>
    </submittedName>
</protein>